<dbReference type="STRING" id="870435.A0A0C3NPK6"/>
<feature type="non-terminal residue" evidence="1">
    <location>
        <position position="1"/>
    </location>
</feature>
<keyword evidence="2" id="KW-1185">Reference proteome</keyword>
<dbReference type="Proteomes" id="UP000054217">
    <property type="component" value="Unassembled WGS sequence"/>
</dbReference>
<feature type="non-terminal residue" evidence="1">
    <location>
        <position position="90"/>
    </location>
</feature>
<accession>A0A0C3NPK6</accession>
<organism evidence="1 2">
    <name type="scientific">Pisolithus tinctorius Marx 270</name>
    <dbReference type="NCBI Taxonomy" id="870435"/>
    <lineage>
        <taxon>Eukaryota</taxon>
        <taxon>Fungi</taxon>
        <taxon>Dikarya</taxon>
        <taxon>Basidiomycota</taxon>
        <taxon>Agaricomycotina</taxon>
        <taxon>Agaricomycetes</taxon>
        <taxon>Agaricomycetidae</taxon>
        <taxon>Boletales</taxon>
        <taxon>Sclerodermatineae</taxon>
        <taxon>Pisolithaceae</taxon>
        <taxon>Pisolithus</taxon>
    </lineage>
</organism>
<protein>
    <recommendedName>
        <fullName evidence="3">RNase H type-1 domain-containing protein</fullName>
    </recommendedName>
</protein>
<evidence type="ECO:0000313" key="2">
    <source>
        <dbReference type="Proteomes" id="UP000054217"/>
    </source>
</evidence>
<proteinExistence type="predicted"/>
<sequence>ITLQWIAGHMEIEGNKLKCFQCKLAAKGDIPKSPSEDLLSTLAEHLPISVSTLTQAYAAKLKSLWNREWQRSPHHSRISRIDPFLPSNSF</sequence>
<dbReference type="HOGENOM" id="CLU_164205_1_1_1"/>
<dbReference type="EMBL" id="KN832032">
    <property type="protein sequence ID" value="KIN97233.1"/>
    <property type="molecule type" value="Genomic_DNA"/>
</dbReference>
<evidence type="ECO:0008006" key="3">
    <source>
        <dbReference type="Google" id="ProtNLM"/>
    </source>
</evidence>
<dbReference type="InParanoid" id="A0A0C3NPK6"/>
<gene>
    <name evidence="1" type="ORF">M404DRAFT_38868</name>
</gene>
<dbReference type="AlphaFoldDB" id="A0A0C3NPK6"/>
<evidence type="ECO:0000313" key="1">
    <source>
        <dbReference type="EMBL" id="KIN97233.1"/>
    </source>
</evidence>
<reference evidence="1 2" key="1">
    <citation type="submission" date="2014-04" db="EMBL/GenBank/DDBJ databases">
        <authorList>
            <consortium name="DOE Joint Genome Institute"/>
            <person name="Kuo A."/>
            <person name="Kohler A."/>
            <person name="Costa M.D."/>
            <person name="Nagy L.G."/>
            <person name="Floudas D."/>
            <person name="Copeland A."/>
            <person name="Barry K.W."/>
            <person name="Cichocki N."/>
            <person name="Veneault-Fourrey C."/>
            <person name="LaButti K."/>
            <person name="Lindquist E.A."/>
            <person name="Lipzen A."/>
            <person name="Lundell T."/>
            <person name="Morin E."/>
            <person name="Murat C."/>
            <person name="Sun H."/>
            <person name="Tunlid A."/>
            <person name="Henrissat B."/>
            <person name="Grigoriev I.V."/>
            <person name="Hibbett D.S."/>
            <person name="Martin F."/>
            <person name="Nordberg H.P."/>
            <person name="Cantor M.N."/>
            <person name="Hua S.X."/>
        </authorList>
    </citation>
    <scope>NUCLEOTIDE SEQUENCE [LARGE SCALE GENOMIC DNA]</scope>
    <source>
        <strain evidence="1 2">Marx 270</strain>
    </source>
</reference>
<reference evidence="2" key="2">
    <citation type="submission" date="2015-01" db="EMBL/GenBank/DDBJ databases">
        <title>Evolutionary Origins and Diversification of the Mycorrhizal Mutualists.</title>
        <authorList>
            <consortium name="DOE Joint Genome Institute"/>
            <consortium name="Mycorrhizal Genomics Consortium"/>
            <person name="Kohler A."/>
            <person name="Kuo A."/>
            <person name="Nagy L.G."/>
            <person name="Floudas D."/>
            <person name="Copeland A."/>
            <person name="Barry K.W."/>
            <person name="Cichocki N."/>
            <person name="Veneault-Fourrey C."/>
            <person name="LaButti K."/>
            <person name="Lindquist E.A."/>
            <person name="Lipzen A."/>
            <person name="Lundell T."/>
            <person name="Morin E."/>
            <person name="Murat C."/>
            <person name="Riley R."/>
            <person name="Ohm R."/>
            <person name="Sun H."/>
            <person name="Tunlid A."/>
            <person name="Henrissat B."/>
            <person name="Grigoriev I.V."/>
            <person name="Hibbett D.S."/>
            <person name="Martin F."/>
        </authorList>
    </citation>
    <scope>NUCLEOTIDE SEQUENCE [LARGE SCALE GENOMIC DNA]</scope>
    <source>
        <strain evidence="2">Marx 270</strain>
    </source>
</reference>
<dbReference type="OrthoDB" id="3265515at2759"/>
<name>A0A0C3NPK6_PISTI</name>